<evidence type="ECO:0000259" key="1">
    <source>
        <dbReference type="SMART" id="SM00933"/>
    </source>
</evidence>
<sequence>MEFQDAVKDLMNLLSALVKSRPFLGEITSAEVEAGTVEEVGNLEDCDPFKSFSYLDSSSRTLTVRGANIHMASLYAYNQGTHVMIPPQTSVPFIAVKASDEVLKAIESRLPNVVSVRNPDGVLYTPEYKDDNILDELRVNLENYVINQGNVTIADGPVFPGPFLPTVGEPYRSAYETLIKARKTDKLVGVVKRLSMTRKLSRVMNSKASINATDDVVMLELGRGKEVYLSPVLKEDHPLSDRVLTRYMVYVKVRDSVFRVESSDPSLLCPGVKTSLKSVSVRGIPTFIEVSDKLSRRLSASALLLSFGLAKEMVGVNYEDWNRVNQANLELME</sequence>
<dbReference type="SMART" id="SM00933">
    <property type="entry name" value="NurA"/>
    <property type="match status" value="1"/>
</dbReference>
<dbReference type="GeneID" id="55642329"/>
<organism evidence="2 3">
    <name type="scientific">Metallosphaera tengchongensis</name>
    <dbReference type="NCBI Taxonomy" id="1532350"/>
    <lineage>
        <taxon>Archaea</taxon>
        <taxon>Thermoproteota</taxon>
        <taxon>Thermoprotei</taxon>
        <taxon>Sulfolobales</taxon>
        <taxon>Sulfolobaceae</taxon>
        <taxon>Metallosphaera</taxon>
    </lineage>
</organism>
<proteinExistence type="predicted"/>
<dbReference type="AlphaFoldDB" id="A0A6N0NYT4"/>
<dbReference type="KEGG" id="mten:GWK48_10260"/>
<feature type="domain" description="NurA" evidence="1">
    <location>
        <begin position="50"/>
        <end position="297"/>
    </location>
</feature>
<dbReference type="RefSeq" id="WP_174632013.1">
    <property type="nucleotide sequence ID" value="NZ_CP049074.1"/>
</dbReference>
<accession>A0A6N0NYT4</accession>
<evidence type="ECO:0000313" key="2">
    <source>
        <dbReference type="EMBL" id="QKR00719.1"/>
    </source>
</evidence>
<reference evidence="2 3" key="1">
    <citation type="submission" date="2020-02" db="EMBL/GenBank/DDBJ databases">
        <title>Comparative genome analysis reveals the metabolism and evolution of the thermophilic archaeal genus Metallosphaera.</title>
        <authorList>
            <person name="Jiang C."/>
        </authorList>
    </citation>
    <scope>NUCLEOTIDE SEQUENCE [LARGE SCALE GENOMIC DNA]</scope>
    <source>
        <strain evidence="2 3">Ric-A</strain>
    </source>
</reference>
<evidence type="ECO:0000313" key="3">
    <source>
        <dbReference type="Proteomes" id="UP000509301"/>
    </source>
</evidence>
<protein>
    <submittedName>
        <fullName evidence="2">DNA double-strand break repair nuclease NurA</fullName>
    </submittedName>
</protein>
<dbReference type="InterPro" id="IPR018977">
    <property type="entry name" value="NurA_domain"/>
</dbReference>
<name>A0A6N0NYT4_9CREN</name>
<dbReference type="EMBL" id="CP049074">
    <property type="protein sequence ID" value="QKR00719.1"/>
    <property type="molecule type" value="Genomic_DNA"/>
</dbReference>
<dbReference type="OrthoDB" id="43793at2157"/>
<dbReference type="Proteomes" id="UP000509301">
    <property type="component" value="Chromosome"/>
</dbReference>
<gene>
    <name evidence="2" type="ORF">GWK48_10260</name>
</gene>
<dbReference type="Pfam" id="PF09376">
    <property type="entry name" value="NurA"/>
    <property type="match status" value="1"/>
</dbReference>
<keyword evidence="3" id="KW-1185">Reference proteome</keyword>